<dbReference type="RefSeq" id="WP_035680138.1">
    <property type="nucleotide sequence ID" value="NZ_CP032323.1"/>
</dbReference>
<dbReference type="PANTHER" id="PTHR43540">
    <property type="entry name" value="PEROXYUREIDOACRYLATE/UREIDOACRYLATE AMIDOHYDROLASE-RELATED"/>
    <property type="match status" value="1"/>
</dbReference>
<dbReference type="KEGG" id="aare:D3093_23790"/>
<dbReference type="EMBL" id="CP032323">
    <property type="protein sequence ID" value="QCN98297.1"/>
    <property type="molecule type" value="Genomic_DNA"/>
</dbReference>
<sequence length="217" mass="23260">MFSVTDELKDNYSGVFQNRIGFGRKAAIISIDFIDFYTQPGAPFFGQGVVDATIASVPLYAAARRAGLPVIYTKVVYDAAGTEGGMFVKKIPALRAFTADNPLAEFDARVTPEPQDVVLVKHHSSAFFGTPLSTMLRVMECDTVILTGCSTSGCVRATAVDAVSHGFRVIVPAECVGDRHQSPHDSALFDMNAKYGDVLPVAEVMAYVEKQAEAVAA</sequence>
<evidence type="ECO:0000259" key="2">
    <source>
        <dbReference type="Pfam" id="PF00857"/>
    </source>
</evidence>
<keyword evidence="3" id="KW-0614">Plasmid</keyword>
<gene>
    <name evidence="3" type="ORF">D3093_23790</name>
</gene>
<evidence type="ECO:0000313" key="3">
    <source>
        <dbReference type="EMBL" id="QCN98297.1"/>
    </source>
</evidence>
<dbReference type="Proteomes" id="UP000298595">
    <property type="component" value="Plasmid p2"/>
</dbReference>
<dbReference type="Pfam" id="PF00857">
    <property type="entry name" value="Isochorismatase"/>
    <property type="match status" value="1"/>
</dbReference>
<name>A0A0P0EKX0_9PROT</name>
<evidence type="ECO:0000256" key="1">
    <source>
        <dbReference type="ARBA" id="ARBA00022801"/>
    </source>
</evidence>
<proteinExistence type="predicted"/>
<dbReference type="InterPro" id="IPR036380">
    <property type="entry name" value="Isochorismatase-like_sf"/>
</dbReference>
<accession>A0A0P0EKX0</accession>
<reference evidence="3 4" key="1">
    <citation type="submission" date="2018-09" db="EMBL/GenBank/DDBJ databases">
        <title>Whole genome based analysis of evolution and adaptive divergence in Indian and Brazilian strains of Azospirillum brasilense.</title>
        <authorList>
            <person name="Singh C."/>
            <person name="Tripathi A.K."/>
        </authorList>
    </citation>
    <scope>NUCLEOTIDE SEQUENCE [LARGE SCALE GENOMIC DNA]</scope>
    <source>
        <strain evidence="3 4">MTCC4035</strain>
        <plasmid evidence="3 4">p2</plasmid>
    </source>
</reference>
<dbReference type="PANTHER" id="PTHR43540:SF1">
    <property type="entry name" value="ISOCHORISMATASE HYDROLASE"/>
    <property type="match status" value="1"/>
</dbReference>
<organism evidence="3 4">
    <name type="scientific">Azospirillum argentinense</name>
    <dbReference type="NCBI Taxonomy" id="2970906"/>
    <lineage>
        <taxon>Bacteria</taxon>
        <taxon>Pseudomonadati</taxon>
        <taxon>Pseudomonadota</taxon>
        <taxon>Alphaproteobacteria</taxon>
        <taxon>Rhodospirillales</taxon>
        <taxon>Azospirillaceae</taxon>
        <taxon>Azospirillum</taxon>
    </lineage>
</organism>
<keyword evidence="1" id="KW-0378">Hydrolase</keyword>
<protein>
    <submittedName>
        <fullName evidence="3">Isochorismatase family protein</fullName>
    </submittedName>
</protein>
<dbReference type="GO" id="GO:0016787">
    <property type="term" value="F:hydrolase activity"/>
    <property type="evidence" value="ECO:0007669"/>
    <property type="project" value="UniProtKB-KW"/>
</dbReference>
<feature type="domain" description="Isochorismatase-like" evidence="2">
    <location>
        <begin position="27"/>
        <end position="202"/>
    </location>
</feature>
<geneLocation type="plasmid" evidence="3 4">
    <name>p2</name>
</geneLocation>
<dbReference type="GeneID" id="56450888"/>
<dbReference type="SUPFAM" id="SSF52499">
    <property type="entry name" value="Isochorismatase-like hydrolases"/>
    <property type="match status" value="1"/>
</dbReference>
<dbReference type="InterPro" id="IPR050272">
    <property type="entry name" value="Isochorismatase-like_hydrls"/>
</dbReference>
<dbReference type="InterPro" id="IPR000868">
    <property type="entry name" value="Isochorismatase-like_dom"/>
</dbReference>
<dbReference type="AlphaFoldDB" id="A0A0P0EKX0"/>
<evidence type="ECO:0000313" key="4">
    <source>
        <dbReference type="Proteomes" id="UP000298595"/>
    </source>
</evidence>
<dbReference type="Gene3D" id="3.40.50.850">
    <property type="entry name" value="Isochorismatase-like"/>
    <property type="match status" value="1"/>
</dbReference>